<reference evidence="2" key="1">
    <citation type="journal article" date="2019" name="Int. J. Syst. Evol. Microbiol.">
        <title>The Global Catalogue of Microorganisms (GCM) 10K type strain sequencing project: providing services to taxonomists for standard genome sequencing and annotation.</title>
        <authorList>
            <consortium name="The Broad Institute Genomics Platform"/>
            <consortium name="The Broad Institute Genome Sequencing Center for Infectious Disease"/>
            <person name="Wu L."/>
            <person name="Ma J."/>
        </authorList>
    </citation>
    <scope>NUCLEOTIDE SEQUENCE [LARGE SCALE GENOMIC DNA]</scope>
    <source>
        <strain evidence="2">JCM 14306</strain>
    </source>
</reference>
<dbReference type="EMBL" id="BAAANE010000002">
    <property type="protein sequence ID" value="GAA1622665.1"/>
    <property type="molecule type" value="Genomic_DNA"/>
</dbReference>
<comment type="caution">
    <text evidence="1">The sequence shown here is derived from an EMBL/GenBank/DDBJ whole genome shotgun (WGS) entry which is preliminary data.</text>
</comment>
<accession>A0ABP4QUN2</accession>
<proteinExistence type="predicted"/>
<dbReference type="Proteomes" id="UP001501319">
    <property type="component" value="Unassembled WGS sequence"/>
</dbReference>
<evidence type="ECO:0000313" key="2">
    <source>
        <dbReference type="Proteomes" id="UP001501319"/>
    </source>
</evidence>
<organism evidence="1 2">
    <name type="scientific">Kribbella alba</name>
    <dbReference type="NCBI Taxonomy" id="190197"/>
    <lineage>
        <taxon>Bacteria</taxon>
        <taxon>Bacillati</taxon>
        <taxon>Actinomycetota</taxon>
        <taxon>Actinomycetes</taxon>
        <taxon>Propionibacteriales</taxon>
        <taxon>Kribbellaceae</taxon>
        <taxon>Kribbella</taxon>
    </lineage>
</organism>
<evidence type="ECO:0000313" key="1">
    <source>
        <dbReference type="EMBL" id="GAA1622665.1"/>
    </source>
</evidence>
<protein>
    <submittedName>
        <fullName evidence="1">Uncharacterized protein</fullName>
    </submittedName>
</protein>
<gene>
    <name evidence="1" type="ORF">GCM10009744_07450</name>
</gene>
<name>A0ABP4QUN2_9ACTN</name>
<sequence length="89" mass="9485">MPDTALASCLVQYNPRRVTEMTKNELAENCATACDAIDSAIEGMALALAEIRAGNSDGAVALLDAEIDRQMTAARAIDPAPRHEPWSGR</sequence>
<keyword evidence="2" id="KW-1185">Reference proteome</keyword>